<comment type="caution">
    <text evidence="1">The sequence shown here is derived from an EMBL/GenBank/DDBJ whole genome shotgun (WGS) entry which is preliminary data.</text>
</comment>
<dbReference type="AlphaFoldDB" id="A0A1K0H0H5"/>
<sequence length="88" mass="9609">MNDDYVDGNALAGDLREIFTVDMTSVTGRCAACGYRGTVATLRVYQHAPGQVARCPNCEEVVLRVVRGPGRAWLDLRGTVNLEIPLPF</sequence>
<keyword evidence="2" id="KW-1185">Reference proteome</keyword>
<proteinExistence type="predicted"/>
<dbReference type="Pfam" id="PF20120">
    <property type="entry name" value="DUF6510"/>
    <property type="match status" value="1"/>
</dbReference>
<dbReference type="EMBL" id="MEIA01000064">
    <property type="protein sequence ID" value="OJF15179.1"/>
    <property type="molecule type" value="Genomic_DNA"/>
</dbReference>
<protein>
    <recommendedName>
        <fullName evidence="3">Hydrogenase maturation nickel metallochaperone HypA</fullName>
    </recommendedName>
</protein>
<accession>A0A1K0H0H5</accession>
<dbReference type="InterPro" id="IPR045423">
    <property type="entry name" value="DUF6510"/>
</dbReference>
<organism evidence="1 2">
    <name type="scientific">Couchioplanes caeruleus subsp. caeruleus</name>
    <dbReference type="NCBI Taxonomy" id="56427"/>
    <lineage>
        <taxon>Bacteria</taxon>
        <taxon>Bacillati</taxon>
        <taxon>Actinomycetota</taxon>
        <taxon>Actinomycetes</taxon>
        <taxon>Micromonosporales</taxon>
        <taxon>Micromonosporaceae</taxon>
        <taxon>Couchioplanes</taxon>
    </lineage>
</organism>
<reference evidence="1 2" key="1">
    <citation type="submission" date="2016-09" db="EMBL/GenBank/DDBJ databases">
        <title>Couchioplanes caeruleus draft genome sequence.</title>
        <authorList>
            <person name="Sheehan J."/>
            <person name="Caffrey P."/>
        </authorList>
    </citation>
    <scope>NUCLEOTIDE SEQUENCE [LARGE SCALE GENOMIC DNA]</scope>
    <source>
        <strain evidence="1 2">DSM 43634</strain>
    </source>
</reference>
<name>A0A1K0H0H5_9ACTN</name>
<dbReference type="Proteomes" id="UP000182486">
    <property type="component" value="Unassembled WGS sequence"/>
</dbReference>
<gene>
    <name evidence="1" type="ORF">BG844_05865</name>
</gene>
<evidence type="ECO:0000313" key="2">
    <source>
        <dbReference type="Proteomes" id="UP000182486"/>
    </source>
</evidence>
<evidence type="ECO:0000313" key="1">
    <source>
        <dbReference type="EMBL" id="OJF15179.1"/>
    </source>
</evidence>
<evidence type="ECO:0008006" key="3">
    <source>
        <dbReference type="Google" id="ProtNLM"/>
    </source>
</evidence>
<dbReference type="RefSeq" id="WP_071803713.1">
    <property type="nucleotide sequence ID" value="NZ_MEIA01000064.1"/>
</dbReference>